<dbReference type="EMBL" id="JBBNAF010000012">
    <property type="protein sequence ID" value="KAK9092610.1"/>
    <property type="molecule type" value="Genomic_DNA"/>
</dbReference>
<dbReference type="AlphaFoldDB" id="A0AAP0HRC0"/>
<proteinExistence type="predicted"/>
<feature type="compositionally biased region" description="Polar residues" evidence="1">
    <location>
        <begin position="1"/>
        <end position="23"/>
    </location>
</feature>
<feature type="compositionally biased region" description="Low complexity" evidence="1">
    <location>
        <begin position="97"/>
        <end position="110"/>
    </location>
</feature>
<comment type="caution">
    <text evidence="2">The sequence shown here is derived from an EMBL/GenBank/DDBJ whole genome shotgun (WGS) entry which is preliminary data.</text>
</comment>
<keyword evidence="3" id="KW-1185">Reference proteome</keyword>
<evidence type="ECO:0000313" key="3">
    <source>
        <dbReference type="Proteomes" id="UP001420932"/>
    </source>
</evidence>
<gene>
    <name evidence="2" type="ORF">Syun_027521</name>
</gene>
<feature type="region of interest" description="Disordered" evidence="1">
    <location>
        <begin position="1"/>
        <end position="45"/>
    </location>
</feature>
<accession>A0AAP0HRC0</accession>
<reference evidence="2 3" key="1">
    <citation type="submission" date="2024-01" db="EMBL/GenBank/DDBJ databases">
        <title>Genome assemblies of Stephania.</title>
        <authorList>
            <person name="Yang L."/>
        </authorList>
    </citation>
    <scope>NUCLEOTIDE SEQUENCE [LARGE SCALE GENOMIC DNA]</scope>
    <source>
        <strain evidence="2">YNDBR</strain>
        <tissue evidence="2">Leaf</tissue>
    </source>
</reference>
<dbReference type="Proteomes" id="UP001420932">
    <property type="component" value="Unassembled WGS sequence"/>
</dbReference>
<name>A0AAP0HRC0_9MAGN</name>
<sequence length="196" mass="21693">MAGESFGSTRTSVPIALSTSSHSVRGYGNDQKKTRVRRSWKRDQAQSIGSVEFPPYAAYTTSVLVGPAQCYASTLQQPTPSDPQHKYHQRAHGSGSGQRHQSSSQVHRQGQRMLTKLVLTLRELTGGPRRFRPSGAQFVKIGPSQHVVETLELREDLQGVEHEFGLVESRYRLGIAFIEMKRLNVVAPSPRGDVSP</sequence>
<protein>
    <submittedName>
        <fullName evidence="2">Uncharacterized protein</fullName>
    </submittedName>
</protein>
<evidence type="ECO:0000256" key="1">
    <source>
        <dbReference type="SAM" id="MobiDB-lite"/>
    </source>
</evidence>
<evidence type="ECO:0000313" key="2">
    <source>
        <dbReference type="EMBL" id="KAK9092610.1"/>
    </source>
</evidence>
<feature type="region of interest" description="Disordered" evidence="1">
    <location>
        <begin position="74"/>
        <end position="110"/>
    </location>
</feature>
<organism evidence="2 3">
    <name type="scientific">Stephania yunnanensis</name>
    <dbReference type="NCBI Taxonomy" id="152371"/>
    <lineage>
        <taxon>Eukaryota</taxon>
        <taxon>Viridiplantae</taxon>
        <taxon>Streptophyta</taxon>
        <taxon>Embryophyta</taxon>
        <taxon>Tracheophyta</taxon>
        <taxon>Spermatophyta</taxon>
        <taxon>Magnoliopsida</taxon>
        <taxon>Ranunculales</taxon>
        <taxon>Menispermaceae</taxon>
        <taxon>Menispermoideae</taxon>
        <taxon>Cissampelideae</taxon>
        <taxon>Stephania</taxon>
    </lineage>
</organism>